<accession>A0ABT4JEA4</accession>
<organism evidence="1 2">
    <name type="scientific">Aquirufa ecclesiirivi</name>
    <dbReference type="NCBI Taxonomy" id="2715124"/>
    <lineage>
        <taxon>Bacteria</taxon>
        <taxon>Pseudomonadati</taxon>
        <taxon>Bacteroidota</taxon>
        <taxon>Cytophagia</taxon>
        <taxon>Cytophagales</taxon>
        <taxon>Flectobacillaceae</taxon>
        <taxon>Aquirufa</taxon>
    </lineage>
</organism>
<proteinExistence type="predicted"/>
<reference evidence="1 2" key="1">
    <citation type="submission" date="2020-03" db="EMBL/GenBank/DDBJ databases">
        <authorList>
            <person name="Pitt A."/>
            <person name="Hahn M.W."/>
        </authorList>
    </citation>
    <scope>NUCLEOTIDE SEQUENCE [LARGE SCALE GENOMIC DNA]</scope>
    <source>
        <strain evidence="1 2">5A-MARBSE</strain>
    </source>
</reference>
<sequence>MFNYLAFGMQIRAGFEIPGLHPSNVSDSDNAVLVELGKVPEKLQNEVLEVKPFSFYNETEFIYNIPETAKFYVSNGNSVVIEPLTDNLEEVLFYFYTGVLATVLFQKNILPLHVSGIILKNNTVLLFAGHQRAGKSTTSIMLQNKGYLPFTDDTAVLEVEDGICYAKASYPIIRALEKTLKKQQVYSEDDIKPMIKEGFKYGINFHEKFTEQQLPVSGIVFISEEGTEVSISPMKAAEAIKLLKFNIYRKQWVSGMKKDMLQFKTISSIAQSQVHFFSAIRPLEQDSFENFAQTIEEQIINQIGN</sequence>
<gene>
    <name evidence="1" type="ORF">G9H61_04155</name>
</gene>
<dbReference type="EMBL" id="JAANOH010000001">
    <property type="protein sequence ID" value="MCZ2474624.1"/>
    <property type="molecule type" value="Genomic_DNA"/>
</dbReference>
<name>A0ABT4JEA4_9BACT</name>
<protein>
    <recommendedName>
        <fullName evidence="3">Serine kinase</fullName>
    </recommendedName>
</protein>
<evidence type="ECO:0000313" key="1">
    <source>
        <dbReference type="EMBL" id="MCZ2474624.1"/>
    </source>
</evidence>
<evidence type="ECO:0000313" key="2">
    <source>
        <dbReference type="Proteomes" id="UP001321186"/>
    </source>
</evidence>
<evidence type="ECO:0008006" key="3">
    <source>
        <dbReference type="Google" id="ProtNLM"/>
    </source>
</evidence>
<dbReference type="RefSeq" id="WP_269009609.1">
    <property type="nucleotide sequence ID" value="NZ_JAANOH010000001.1"/>
</dbReference>
<dbReference type="SUPFAM" id="SSF53795">
    <property type="entry name" value="PEP carboxykinase-like"/>
    <property type="match status" value="1"/>
</dbReference>
<comment type="caution">
    <text evidence="1">The sequence shown here is derived from an EMBL/GenBank/DDBJ whole genome shotgun (WGS) entry which is preliminary data.</text>
</comment>
<keyword evidence="2" id="KW-1185">Reference proteome</keyword>
<dbReference type="Proteomes" id="UP001321186">
    <property type="component" value="Unassembled WGS sequence"/>
</dbReference>